<dbReference type="Proteomes" id="UP000500826">
    <property type="component" value="Chromosome"/>
</dbReference>
<proteinExistence type="predicted"/>
<dbReference type="InterPro" id="IPR001343">
    <property type="entry name" value="Hemolysn_Ca-bd"/>
</dbReference>
<reference evidence="2 3" key="1">
    <citation type="submission" date="2020-05" db="EMBL/GenBank/DDBJ databases">
        <title>Ramlibacter rhizophilus sp. nov., isolated from rhizosphere soil of national flower Mugunghwa from South Korea.</title>
        <authorList>
            <person name="Zheng-Fei Y."/>
            <person name="Huan T."/>
        </authorList>
    </citation>
    <scope>NUCLEOTIDE SEQUENCE [LARGE SCALE GENOMIC DNA]</scope>
    <source>
        <strain evidence="2 3">H242</strain>
    </source>
</reference>
<dbReference type="PRINTS" id="PR00313">
    <property type="entry name" value="CABNDNGRPT"/>
</dbReference>
<feature type="region of interest" description="Disordered" evidence="1">
    <location>
        <begin position="1"/>
        <end position="42"/>
    </location>
</feature>
<dbReference type="SUPFAM" id="SSF51120">
    <property type="entry name" value="beta-Roll"/>
    <property type="match status" value="2"/>
</dbReference>
<name>A0ABX6P1U6_9BURK</name>
<evidence type="ECO:0000313" key="2">
    <source>
        <dbReference type="EMBL" id="QJW83677.1"/>
    </source>
</evidence>
<protein>
    <recommendedName>
        <fullName evidence="4">Calcium-binding protein</fullName>
    </recommendedName>
</protein>
<organism evidence="2 3">
    <name type="scientific">Ramlibacter terrae</name>
    <dbReference type="NCBI Taxonomy" id="2732511"/>
    <lineage>
        <taxon>Bacteria</taxon>
        <taxon>Pseudomonadati</taxon>
        <taxon>Pseudomonadota</taxon>
        <taxon>Betaproteobacteria</taxon>
        <taxon>Burkholderiales</taxon>
        <taxon>Comamonadaceae</taxon>
        <taxon>Ramlibacter</taxon>
    </lineage>
</organism>
<evidence type="ECO:0008006" key="4">
    <source>
        <dbReference type="Google" id="ProtNLM"/>
    </source>
</evidence>
<reference evidence="2 3" key="2">
    <citation type="submission" date="2020-05" db="EMBL/GenBank/DDBJ databases">
        <authorList>
            <person name="Khan S.A."/>
            <person name="Jeon C.O."/>
            <person name="Chun B.H."/>
        </authorList>
    </citation>
    <scope>NUCLEOTIDE SEQUENCE [LARGE SCALE GENOMIC DNA]</scope>
    <source>
        <strain evidence="2 3">H242</strain>
    </source>
</reference>
<sequence>MLDGAGRGADTMTGGAGNDTYYVDSSGDSVAGESSASSGGVDTVISSVDWSASGKYVENLTAATGTAGVDLTGNGLVNVLTGNDGKNVLDGGAGADVLKGGKGNDTYIVDNAKDSVEGESSTSAGGVDLVKASVTGRWPATTWKTSR</sequence>
<dbReference type="InterPro" id="IPR011049">
    <property type="entry name" value="Serralysin-like_metalloprot_C"/>
</dbReference>
<accession>A0ABX6P1U6</accession>
<evidence type="ECO:0000313" key="3">
    <source>
        <dbReference type="Proteomes" id="UP000500826"/>
    </source>
</evidence>
<gene>
    <name evidence="2" type="ORF">HK414_05245</name>
</gene>
<feature type="compositionally biased region" description="Low complexity" evidence="1">
    <location>
        <begin position="23"/>
        <end position="42"/>
    </location>
</feature>
<dbReference type="Gene3D" id="2.150.10.10">
    <property type="entry name" value="Serralysin-like metalloprotease, C-terminal"/>
    <property type="match status" value="1"/>
</dbReference>
<keyword evidence="3" id="KW-1185">Reference proteome</keyword>
<dbReference type="EMBL" id="CP053418">
    <property type="protein sequence ID" value="QJW83677.1"/>
    <property type="molecule type" value="Genomic_DNA"/>
</dbReference>
<dbReference type="Pfam" id="PF00353">
    <property type="entry name" value="HemolysinCabind"/>
    <property type="match status" value="2"/>
</dbReference>
<evidence type="ECO:0000256" key="1">
    <source>
        <dbReference type="SAM" id="MobiDB-lite"/>
    </source>
</evidence>